<dbReference type="SUPFAM" id="SSF46785">
    <property type="entry name" value="Winged helix' DNA-binding domain"/>
    <property type="match status" value="1"/>
</dbReference>
<protein>
    <submittedName>
        <fullName evidence="3">ArsR family transcriptional regulator</fullName>
    </submittedName>
</protein>
<name>A0A4E0R0X2_9EURY</name>
<organism evidence="3 4">
    <name type="scientific">Methanolobus halotolerans</name>
    <dbReference type="NCBI Taxonomy" id="2052935"/>
    <lineage>
        <taxon>Archaea</taxon>
        <taxon>Methanobacteriati</taxon>
        <taxon>Methanobacteriota</taxon>
        <taxon>Stenosarchaea group</taxon>
        <taxon>Methanomicrobia</taxon>
        <taxon>Methanosarcinales</taxon>
        <taxon>Methanosarcinaceae</taxon>
        <taxon>Methanolobus</taxon>
    </lineage>
</organism>
<feature type="domain" description="Methanogenesis regulatory protein FilR1 middle" evidence="2">
    <location>
        <begin position="125"/>
        <end position="253"/>
    </location>
</feature>
<dbReference type="Proteomes" id="UP000297295">
    <property type="component" value="Unassembled WGS sequence"/>
</dbReference>
<comment type="caution">
    <text evidence="3">The sequence shown here is derived from an EMBL/GenBank/DDBJ whole genome shotgun (WGS) entry which is preliminary data.</text>
</comment>
<sequence length="267" mass="30917">MKLSLLGTIFLSEKRMDLLLLLIKGPMNIEEIKNTLNVTTSAMMTQIKVLIDQGLIIYDNDFYRLSLFGEVIVRKMVPLVNTLKVYSDNLEYWENHKFNSIPTYLQDRVEELGECELIEPDLNRMYELPIKLETNLEKAEYILEVSAYFSPAYPSKYLELARKGVNISLIISAPVFERLKNEYSSVLEEFFEAENVDIYVHPDTIGLASCIVTDKSLSISLFFKNGMYHNHAMMSFNQKSLDWGKDLFEYFKSNSTFCKNSSFVEHA</sequence>
<feature type="domain" description="HTH arsR-type" evidence="1">
    <location>
        <begin position="13"/>
        <end position="57"/>
    </location>
</feature>
<evidence type="ECO:0000259" key="1">
    <source>
        <dbReference type="Pfam" id="PF01022"/>
    </source>
</evidence>
<keyword evidence="4" id="KW-1185">Reference proteome</keyword>
<dbReference type="AlphaFoldDB" id="A0A4E0R0X2"/>
<dbReference type="Pfam" id="PF08350">
    <property type="entry name" value="FilR1_middle"/>
    <property type="match status" value="1"/>
</dbReference>
<dbReference type="InterPro" id="IPR036388">
    <property type="entry name" value="WH-like_DNA-bd_sf"/>
</dbReference>
<dbReference type="OrthoDB" id="11410at2157"/>
<dbReference type="InterPro" id="IPR036390">
    <property type="entry name" value="WH_DNA-bd_sf"/>
</dbReference>
<dbReference type="EMBL" id="PGGK01000003">
    <property type="protein sequence ID" value="TGC10666.1"/>
    <property type="molecule type" value="Genomic_DNA"/>
</dbReference>
<evidence type="ECO:0000313" key="4">
    <source>
        <dbReference type="Proteomes" id="UP000297295"/>
    </source>
</evidence>
<evidence type="ECO:0000313" key="3">
    <source>
        <dbReference type="EMBL" id="TGC10666.1"/>
    </source>
</evidence>
<dbReference type="PIRSF" id="PIRSF006692">
    <property type="entry name" value="TF_HTH_AF0396_prd"/>
    <property type="match status" value="1"/>
</dbReference>
<dbReference type="InterPro" id="IPR001845">
    <property type="entry name" value="HTH_ArsR_DNA-bd_dom"/>
</dbReference>
<gene>
    <name evidence="3" type="ORF">CUN85_04095</name>
</gene>
<dbReference type="Pfam" id="PF01022">
    <property type="entry name" value="HTH_5"/>
    <property type="match status" value="1"/>
</dbReference>
<dbReference type="InterPro" id="IPR016490">
    <property type="entry name" value="Tscrpt_reg_HTH_AF0396-typ3"/>
</dbReference>
<reference evidence="3 4" key="1">
    <citation type="submission" date="2017-11" db="EMBL/GenBank/DDBJ databases">
        <title>Isolation and Characterization of Methanogenic Archaea from Saline Meromictic Lake at Siberia.</title>
        <authorList>
            <person name="Shen Y."/>
            <person name="Huang H.-H."/>
            <person name="Lai M.-C."/>
            <person name="Chen S.-C."/>
        </authorList>
    </citation>
    <scope>NUCLEOTIDE SEQUENCE [LARGE SCALE GENOMIC DNA]</scope>
    <source>
        <strain evidence="3 4">SY-01</strain>
    </source>
</reference>
<evidence type="ECO:0000259" key="2">
    <source>
        <dbReference type="Pfam" id="PF08350"/>
    </source>
</evidence>
<dbReference type="InterPro" id="IPR011991">
    <property type="entry name" value="ArsR-like_HTH"/>
</dbReference>
<dbReference type="CDD" id="cd00090">
    <property type="entry name" value="HTH_ARSR"/>
    <property type="match status" value="1"/>
</dbReference>
<dbReference type="InterPro" id="IPR013561">
    <property type="entry name" value="FilR1_middle_dom"/>
</dbReference>
<dbReference type="GO" id="GO:0003700">
    <property type="term" value="F:DNA-binding transcription factor activity"/>
    <property type="evidence" value="ECO:0007669"/>
    <property type="project" value="InterPro"/>
</dbReference>
<accession>A0A4E0R0X2</accession>
<proteinExistence type="predicted"/>
<dbReference type="Gene3D" id="1.10.10.10">
    <property type="entry name" value="Winged helix-like DNA-binding domain superfamily/Winged helix DNA-binding domain"/>
    <property type="match status" value="1"/>
</dbReference>